<dbReference type="Pfam" id="PF10278">
    <property type="entry name" value="Med19"/>
    <property type="match status" value="1"/>
</dbReference>
<feature type="compositionally biased region" description="Polar residues" evidence="7">
    <location>
        <begin position="246"/>
        <end position="258"/>
    </location>
</feature>
<feature type="region of interest" description="Disordered" evidence="7">
    <location>
        <begin position="141"/>
        <end position="326"/>
    </location>
</feature>
<keyword evidence="11" id="KW-1185">Reference proteome</keyword>
<dbReference type="GO" id="GO:0045944">
    <property type="term" value="P:positive regulation of transcription by RNA polymerase II"/>
    <property type="evidence" value="ECO:0007669"/>
    <property type="project" value="TreeGrafter"/>
</dbReference>
<dbReference type="PANTHER" id="PTHR22536">
    <property type="entry name" value="LUNG CANCER METASTASIS-RELATED LCMR1 PROTEIN"/>
    <property type="match status" value="1"/>
</dbReference>
<evidence type="ECO:0000256" key="7">
    <source>
        <dbReference type="SAM" id="MobiDB-lite"/>
    </source>
</evidence>
<keyword evidence="6" id="KW-0010">Activator</keyword>
<evidence type="ECO:0000313" key="12">
    <source>
        <dbReference type="WBParaSite" id="HDID_0000896601-mRNA-1"/>
    </source>
</evidence>
<dbReference type="InterPro" id="IPR019403">
    <property type="entry name" value="Mediator_Med19_met"/>
</dbReference>
<feature type="compositionally biased region" description="Polar residues" evidence="7">
    <location>
        <begin position="181"/>
        <end position="195"/>
    </location>
</feature>
<keyword evidence="4 6" id="KW-0804">Transcription</keyword>
<name>A0A0R3SU24_HYMDI</name>
<reference evidence="9 11" key="3">
    <citation type="submission" date="2019-07" db="EMBL/GenBank/DDBJ databases">
        <authorList>
            <person name="Jastrzebski P J."/>
            <person name="Paukszto L."/>
            <person name="Jastrzebski P J."/>
        </authorList>
    </citation>
    <scope>NUCLEOTIDE SEQUENCE [LARGE SCALE GENOMIC DNA]</scope>
    <source>
        <strain evidence="9 11">WMS-il1</strain>
    </source>
</reference>
<evidence type="ECO:0000313" key="8">
    <source>
        <dbReference type="EMBL" id="VDL61282.1"/>
    </source>
</evidence>
<dbReference type="GO" id="GO:0003712">
    <property type="term" value="F:transcription coregulator activity"/>
    <property type="evidence" value="ECO:0007669"/>
    <property type="project" value="InterPro"/>
</dbReference>
<keyword evidence="5 6" id="KW-0539">Nucleus</keyword>
<comment type="subunit">
    <text evidence="6">Component of the Mediator complex.</text>
</comment>
<evidence type="ECO:0000256" key="3">
    <source>
        <dbReference type="ARBA" id="ARBA00023015"/>
    </source>
</evidence>
<protein>
    <recommendedName>
        <fullName evidence="6">Mediator of RNA polymerase II transcription subunit 19</fullName>
    </recommendedName>
    <alternativeName>
        <fullName evidence="6">Mediator complex subunit 19</fullName>
    </alternativeName>
</protein>
<organism evidence="12">
    <name type="scientific">Hymenolepis diminuta</name>
    <name type="common">Rat tapeworm</name>
    <dbReference type="NCBI Taxonomy" id="6216"/>
    <lineage>
        <taxon>Eukaryota</taxon>
        <taxon>Metazoa</taxon>
        <taxon>Spiralia</taxon>
        <taxon>Lophotrochozoa</taxon>
        <taxon>Platyhelminthes</taxon>
        <taxon>Cestoda</taxon>
        <taxon>Eucestoda</taxon>
        <taxon>Cyclophyllidea</taxon>
        <taxon>Hymenolepididae</taxon>
        <taxon>Hymenolepis</taxon>
    </lineage>
</organism>
<comment type="subcellular location">
    <subcellularLocation>
        <location evidence="1 6">Nucleus</location>
    </subcellularLocation>
</comment>
<reference evidence="8 10" key="2">
    <citation type="submission" date="2018-11" db="EMBL/GenBank/DDBJ databases">
        <authorList>
            <consortium name="Pathogen Informatics"/>
        </authorList>
    </citation>
    <scope>NUCLEOTIDE SEQUENCE [LARGE SCALE GENOMIC DNA]</scope>
</reference>
<accession>A0A0R3SU24</accession>
<dbReference type="Proteomes" id="UP000274504">
    <property type="component" value="Unassembled WGS sequence"/>
</dbReference>
<keyword evidence="3 6" id="KW-0805">Transcription regulation</keyword>
<comment type="similarity">
    <text evidence="2 6">Belongs to the Mediator complex subunit 19 family.</text>
</comment>
<dbReference type="AlphaFoldDB" id="A0A0R3SU24"/>
<dbReference type="Proteomes" id="UP000321570">
    <property type="component" value="Unassembled WGS sequence"/>
</dbReference>
<dbReference type="OrthoDB" id="10044050at2759"/>
<dbReference type="GO" id="GO:0016592">
    <property type="term" value="C:mediator complex"/>
    <property type="evidence" value="ECO:0007669"/>
    <property type="project" value="InterPro"/>
</dbReference>
<evidence type="ECO:0000256" key="5">
    <source>
        <dbReference type="ARBA" id="ARBA00023242"/>
    </source>
</evidence>
<evidence type="ECO:0000256" key="1">
    <source>
        <dbReference type="ARBA" id="ARBA00004123"/>
    </source>
</evidence>
<comment type="function">
    <text evidence="6">Component of the Mediator complex, a coactivator involved in the regulated transcription of nearly all RNA polymerase II-dependent genes. Mediator functions as a bridge to convey information from gene-specific regulatory proteins to the basal RNA polymerase II transcription machinery. Mediator is recruited to promoters by direct interactions with regulatory proteins and serves as a scaffold for the assembly of a functional preinitiation complex with RNA polymerase II and the general transcription factors.</text>
</comment>
<reference evidence="12" key="1">
    <citation type="submission" date="2017-02" db="UniProtKB">
        <authorList>
            <consortium name="WormBaseParasite"/>
        </authorList>
    </citation>
    <scope>IDENTIFICATION</scope>
</reference>
<evidence type="ECO:0000313" key="10">
    <source>
        <dbReference type="Proteomes" id="UP000274504"/>
    </source>
</evidence>
<dbReference type="EMBL" id="UYSG01011178">
    <property type="protein sequence ID" value="VDL61282.1"/>
    <property type="molecule type" value="Genomic_DNA"/>
</dbReference>
<feature type="compositionally biased region" description="Polar residues" evidence="7">
    <location>
        <begin position="277"/>
        <end position="291"/>
    </location>
</feature>
<proteinExistence type="inferred from homology"/>
<feature type="compositionally biased region" description="Polar residues" evidence="7">
    <location>
        <begin position="150"/>
        <end position="167"/>
    </location>
</feature>
<evidence type="ECO:0000313" key="11">
    <source>
        <dbReference type="Proteomes" id="UP000321570"/>
    </source>
</evidence>
<sequence length="326" mass="35099">MSYGGGCTPQQSGQMFVNKIKIIRTGGNRTVKNTLEPFYLLEPEWPLTDNQITGAKNLIDHFGLKNAYQKYFRGNLKEELSGFLTHLSGNVNTPASTDESGLMHLIERPPIQGNSFQTFNVSQLDSAVRLHPGPLPQEFMSYFVAPSPTPNAASNGPSSNDTGSTPNAKKRRRDAHRSGVGNVTSSDYAPTSSFSHFPLSNPASAIMRGQQQSSIHHASSQHHHPPSAASSVAMAPHSGPLMNPSVAASLSSGGNKPATSVGYFATPPVMKRPLDDSYNSLTPSGMASSVESPGGGGYDFDDEIRRKRRRKEKKSGGSSSRRDRID</sequence>
<evidence type="ECO:0000313" key="9">
    <source>
        <dbReference type="EMBL" id="VUZ53993.1"/>
    </source>
</evidence>
<evidence type="ECO:0000256" key="4">
    <source>
        <dbReference type="ARBA" id="ARBA00023163"/>
    </source>
</evidence>
<dbReference type="STRING" id="6216.A0A0R3SU24"/>
<gene>
    <name evidence="6" type="primary">MED19</name>
    <name evidence="8" type="ORF">HDID_LOCUS8964</name>
    <name evidence="9" type="ORF">WMSIL1_LOCUS12177</name>
</gene>
<dbReference type="EMBL" id="CABIJS010000588">
    <property type="protein sequence ID" value="VUZ53993.1"/>
    <property type="molecule type" value="Genomic_DNA"/>
</dbReference>
<feature type="compositionally biased region" description="Low complexity" evidence="7">
    <location>
        <begin position="226"/>
        <end position="238"/>
    </location>
</feature>
<dbReference type="WBParaSite" id="HDID_0000896601-mRNA-1">
    <property type="protein sequence ID" value="HDID_0000896601-mRNA-1"/>
    <property type="gene ID" value="HDID_0000896601"/>
</dbReference>
<dbReference type="PANTHER" id="PTHR22536:SF1">
    <property type="entry name" value="MEDIATOR OF RNA POLYMERASE II TRANSCRIPTION SUBUNIT 19"/>
    <property type="match status" value="1"/>
</dbReference>
<evidence type="ECO:0000256" key="6">
    <source>
        <dbReference type="RuleBase" id="RU364151"/>
    </source>
</evidence>
<evidence type="ECO:0000256" key="2">
    <source>
        <dbReference type="ARBA" id="ARBA00009259"/>
    </source>
</evidence>